<comment type="caution">
    <text evidence="1">The sequence shown here is derived from an EMBL/GenBank/DDBJ whole genome shotgun (WGS) entry which is preliminary data.</text>
</comment>
<protein>
    <submittedName>
        <fullName evidence="1">Uncharacterized protein</fullName>
    </submittedName>
</protein>
<reference evidence="1 2" key="1">
    <citation type="journal article" date="2014" name="Am. J. Bot.">
        <title>Genome assembly and annotation for red clover (Trifolium pratense; Fabaceae).</title>
        <authorList>
            <person name="Istvanek J."/>
            <person name="Jaros M."/>
            <person name="Krenek A."/>
            <person name="Repkova J."/>
        </authorList>
    </citation>
    <scope>NUCLEOTIDE SEQUENCE [LARGE SCALE GENOMIC DNA]</scope>
    <source>
        <strain evidence="2">cv. Tatra</strain>
        <tissue evidence="1">Young leaves</tissue>
    </source>
</reference>
<name>A0A2K3L8Z9_TRIPR</name>
<reference evidence="1 2" key="2">
    <citation type="journal article" date="2017" name="Front. Plant Sci.">
        <title>Gene Classification and Mining of Molecular Markers Useful in Red Clover (Trifolium pratense) Breeding.</title>
        <authorList>
            <person name="Istvanek J."/>
            <person name="Dluhosova J."/>
            <person name="Dluhos P."/>
            <person name="Patkova L."/>
            <person name="Nedelnik J."/>
            <person name="Repkova J."/>
        </authorList>
    </citation>
    <scope>NUCLEOTIDE SEQUENCE [LARGE SCALE GENOMIC DNA]</scope>
    <source>
        <strain evidence="2">cv. Tatra</strain>
        <tissue evidence="1">Young leaves</tissue>
    </source>
</reference>
<feature type="non-terminal residue" evidence="1">
    <location>
        <position position="47"/>
    </location>
</feature>
<accession>A0A2K3L8Z9</accession>
<evidence type="ECO:0000313" key="1">
    <source>
        <dbReference type="EMBL" id="PNX75008.1"/>
    </source>
</evidence>
<evidence type="ECO:0000313" key="2">
    <source>
        <dbReference type="Proteomes" id="UP000236291"/>
    </source>
</evidence>
<organism evidence="1 2">
    <name type="scientific">Trifolium pratense</name>
    <name type="common">Red clover</name>
    <dbReference type="NCBI Taxonomy" id="57577"/>
    <lineage>
        <taxon>Eukaryota</taxon>
        <taxon>Viridiplantae</taxon>
        <taxon>Streptophyta</taxon>
        <taxon>Embryophyta</taxon>
        <taxon>Tracheophyta</taxon>
        <taxon>Spermatophyta</taxon>
        <taxon>Magnoliopsida</taxon>
        <taxon>eudicotyledons</taxon>
        <taxon>Gunneridae</taxon>
        <taxon>Pentapetalae</taxon>
        <taxon>rosids</taxon>
        <taxon>fabids</taxon>
        <taxon>Fabales</taxon>
        <taxon>Fabaceae</taxon>
        <taxon>Papilionoideae</taxon>
        <taxon>50 kb inversion clade</taxon>
        <taxon>NPAAA clade</taxon>
        <taxon>Hologalegina</taxon>
        <taxon>IRL clade</taxon>
        <taxon>Trifolieae</taxon>
        <taxon>Trifolium</taxon>
    </lineage>
</organism>
<sequence length="47" mass="5612">MWRGRIGSTFVPLLQHFRFPLVSQFLDWLFIAQTLSDHFVQFTISAR</sequence>
<gene>
    <name evidence="1" type="ORF">L195_g030938</name>
</gene>
<proteinExistence type="predicted"/>
<dbReference type="AlphaFoldDB" id="A0A2K3L8Z9"/>
<dbReference type="EMBL" id="ASHM01028387">
    <property type="protein sequence ID" value="PNX75008.1"/>
    <property type="molecule type" value="Genomic_DNA"/>
</dbReference>
<dbReference type="Proteomes" id="UP000236291">
    <property type="component" value="Unassembled WGS sequence"/>
</dbReference>